<comment type="caution">
    <text evidence="1">The sequence shown here is derived from an EMBL/GenBank/DDBJ whole genome shotgun (WGS) entry which is preliminary data.</text>
</comment>
<dbReference type="Proteomes" id="UP001210528">
    <property type="component" value="Unassembled WGS sequence"/>
</dbReference>
<dbReference type="EMBL" id="JAQLUK010000074">
    <property type="protein sequence ID" value="MDB2294251.1"/>
    <property type="molecule type" value="Genomic_DNA"/>
</dbReference>
<accession>A0ABT4Z9J0</accession>
<evidence type="ECO:0000313" key="1">
    <source>
        <dbReference type="EMBL" id="MDB2294251.1"/>
    </source>
</evidence>
<reference evidence="1 2" key="1">
    <citation type="submission" date="2023-01" db="EMBL/GenBank/DDBJ databases">
        <title>Halorubrum ezzemoulense from Santa Pola, Spain.</title>
        <authorList>
            <person name="Feng Y."/>
            <person name="Louyakis A.S."/>
            <person name="Gogarten J.P."/>
        </authorList>
    </citation>
    <scope>NUCLEOTIDE SEQUENCE [LARGE SCALE GENOMIC DNA]</scope>
    <source>
        <strain evidence="1 2">AMM015</strain>
    </source>
</reference>
<organism evidence="1 2">
    <name type="scientific">Halorubrum ezzemoulense</name>
    <name type="common">Halorubrum chaoviator</name>
    <dbReference type="NCBI Taxonomy" id="337243"/>
    <lineage>
        <taxon>Archaea</taxon>
        <taxon>Methanobacteriati</taxon>
        <taxon>Methanobacteriota</taxon>
        <taxon>Stenosarchaea group</taxon>
        <taxon>Halobacteria</taxon>
        <taxon>Halobacteriales</taxon>
        <taxon>Haloferacaceae</taxon>
        <taxon>Halorubrum</taxon>
    </lineage>
</organism>
<evidence type="ECO:0000313" key="2">
    <source>
        <dbReference type="Proteomes" id="UP001210528"/>
    </source>
</evidence>
<name>A0ABT4Z9J0_HALEZ</name>
<proteinExistence type="predicted"/>
<keyword evidence="2" id="KW-1185">Reference proteome</keyword>
<sequence>MDYEDLNHISARSLVGRSTTVVFSPKNAYLNEGEDWMLAKVSFLDGDGKIRYFSAFKGSCSDEVWSELVELVREFQQRSKRTRWVYATNVKATVSEEYLNINPSSGSEVRVGPLSDFNLHDEE</sequence>
<protein>
    <submittedName>
        <fullName evidence="1">Uncharacterized protein</fullName>
    </submittedName>
</protein>
<gene>
    <name evidence="1" type="ORF">PM085_18740</name>
</gene>
<dbReference type="RefSeq" id="WP_271970665.1">
    <property type="nucleotide sequence ID" value="NZ_JAQLUK010000074.1"/>
</dbReference>